<name>A0A5B7DXU8_PORTR</name>
<sequence>MFEDDLPVSVSASSTLVVRPALHPSAPRSSPVVLSTFQGSNNEVFQFGTATPEESRRSSEVSGGATEGMCRERHTAAYGETVGYDELFKSEESGDELFTDNYGAAEPDPHGLGPDSTTLEDVLDSLLALPSASRSPSPVCGHHPLGRPFSHPGYTKSNQEKDNTLPSSPQSLDCPPKHQDDHYGNLRNHNLPTDCKPDGYHKSFSYSSSSGDSSFQQQQQQAGARPLLHQQHPPPPPEGSPVSFFLARDEGESTE</sequence>
<dbReference type="EMBL" id="VSRR010001530">
    <property type="protein sequence ID" value="MPC25929.1"/>
    <property type="molecule type" value="Genomic_DNA"/>
</dbReference>
<comment type="caution">
    <text evidence="2">The sequence shown here is derived from an EMBL/GenBank/DDBJ whole genome shotgun (WGS) entry which is preliminary data.</text>
</comment>
<protein>
    <submittedName>
        <fullName evidence="2">Uncharacterized protein</fullName>
    </submittedName>
</protein>
<evidence type="ECO:0000313" key="2">
    <source>
        <dbReference type="EMBL" id="MPC25929.1"/>
    </source>
</evidence>
<feature type="compositionally biased region" description="Low complexity" evidence="1">
    <location>
        <begin position="203"/>
        <end position="231"/>
    </location>
</feature>
<feature type="compositionally biased region" description="Basic and acidic residues" evidence="1">
    <location>
        <begin position="175"/>
        <end position="184"/>
    </location>
</feature>
<feature type="region of interest" description="Disordered" evidence="1">
    <location>
        <begin position="132"/>
        <end position="255"/>
    </location>
</feature>
<proteinExistence type="predicted"/>
<feature type="region of interest" description="Disordered" evidence="1">
    <location>
        <begin position="1"/>
        <end position="30"/>
    </location>
</feature>
<dbReference type="OrthoDB" id="6431454at2759"/>
<dbReference type="AlphaFoldDB" id="A0A5B7DXU8"/>
<accession>A0A5B7DXU8</accession>
<feature type="region of interest" description="Disordered" evidence="1">
    <location>
        <begin position="98"/>
        <end position="118"/>
    </location>
</feature>
<evidence type="ECO:0000313" key="3">
    <source>
        <dbReference type="Proteomes" id="UP000324222"/>
    </source>
</evidence>
<keyword evidence="3" id="KW-1185">Reference proteome</keyword>
<reference evidence="2 3" key="1">
    <citation type="submission" date="2019-05" db="EMBL/GenBank/DDBJ databases">
        <title>Another draft genome of Portunus trituberculatus and its Hox gene families provides insights of decapod evolution.</title>
        <authorList>
            <person name="Jeong J.-H."/>
            <person name="Song I."/>
            <person name="Kim S."/>
            <person name="Choi T."/>
            <person name="Kim D."/>
            <person name="Ryu S."/>
            <person name="Kim W."/>
        </authorList>
    </citation>
    <scope>NUCLEOTIDE SEQUENCE [LARGE SCALE GENOMIC DNA]</scope>
    <source>
        <tissue evidence="2">Muscle</tissue>
    </source>
</reference>
<evidence type="ECO:0000256" key="1">
    <source>
        <dbReference type="SAM" id="MobiDB-lite"/>
    </source>
</evidence>
<gene>
    <name evidence="2" type="ORF">E2C01_019053</name>
</gene>
<organism evidence="2 3">
    <name type="scientific">Portunus trituberculatus</name>
    <name type="common">Swimming crab</name>
    <name type="synonym">Neptunus trituberculatus</name>
    <dbReference type="NCBI Taxonomy" id="210409"/>
    <lineage>
        <taxon>Eukaryota</taxon>
        <taxon>Metazoa</taxon>
        <taxon>Ecdysozoa</taxon>
        <taxon>Arthropoda</taxon>
        <taxon>Crustacea</taxon>
        <taxon>Multicrustacea</taxon>
        <taxon>Malacostraca</taxon>
        <taxon>Eumalacostraca</taxon>
        <taxon>Eucarida</taxon>
        <taxon>Decapoda</taxon>
        <taxon>Pleocyemata</taxon>
        <taxon>Brachyura</taxon>
        <taxon>Eubrachyura</taxon>
        <taxon>Portunoidea</taxon>
        <taxon>Portunidae</taxon>
        <taxon>Portuninae</taxon>
        <taxon>Portunus</taxon>
    </lineage>
</organism>
<dbReference type="Proteomes" id="UP000324222">
    <property type="component" value="Unassembled WGS sequence"/>
</dbReference>